<dbReference type="Proteomes" id="UP000821865">
    <property type="component" value="Chromosome 9"/>
</dbReference>
<comment type="caution">
    <text evidence="1">The sequence shown here is derived from an EMBL/GenBank/DDBJ whole genome shotgun (WGS) entry which is preliminary data.</text>
</comment>
<sequence length="137" mass="15922">MVAMKRLQCLLRRLSKSEDLLLQYDTAVTQYLKDGHPKPVPSHHTVKDKTYCIPYHEVIKESSTTTKQPVVFDASLHTAGATYLSDHPEKDLNIDLCKMLSFRIHKIGSFKKWKPFFRNPVSEMQDLTVTPLWNRCF</sequence>
<keyword evidence="2" id="KW-1185">Reference proteome</keyword>
<organism evidence="1 2">
    <name type="scientific">Dermacentor silvarum</name>
    <name type="common">Tick</name>
    <dbReference type="NCBI Taxonomy" id="543639"/>
    <lineage>
        <taxon>Eukaryota</taxon>
        <taxon>Metazoa</taxon>
        <taxon>Ecdysozoa</taxon>
        <taxon>Arthropoda</taxon>
        <taxon>Chelicerata</taxon>
        <taxon>Arachnida</taxon>
        <taxon>Acari</taxon>
        <taxon>Parasitiformes</taxon>
        <taxon>Ixodida</taxon>
        <taxon>Ixodoidea</taxon>
        <taxon>Ixodidae</taxon>
        <taxon>Rhipicephalinae</taxon>
        <taxon>Dermacentor</taxon>
    </lineage>
</organism>
<protein>
    <submittedName>
        <fullName evidence="1">Uncharacterized protein</fullName>
    </submittedName>
</protein>
<reference evidence="1" key="1">
    <citation type="submission" date="2020-05" db="EMBL/GenBank/DDBJ databases">
        <title>Large-scale comparative analyses of tick genomes elucidate their genetic diversity and vector capacities.</title>
        <authorList>
            <person name="Jia N."/>
            <person name="Wang J."/>
            <person name="Shi W."/>
            <person name="Du L."/>
            <person name="Sun Y."/>
            <person name="Zhan W."/>
            <person name="Jiang J."/>
            <person name="Wang Q."/>
            <person name="Zhang B."/>
            <person name="Ji P."/>
            <person name="Sakyi L.B."/>
            <person name="Cui X."/>
            <person name="Yuan T."/>
            <person name="Jiang B."/>
            <person name="Yang W."/>
            <person name="Lam T.T.-Y."/>
            <person name="Chang Q."/>
            <person name="Ding S."/>
            <person name="Wang X."/>
            <person name="Zhu J."/>
            <person name="Ruan X."/>
            <person name="Zhao L."/>
            <person name="Wei J."/>
            <person name="Que T."/>
            <person name="Du C."/>
            <person name="Cheng J."/>
            <person name="Dai P."/>
            <person name="Han X."/>
            <person name="Huang E."/>
            <person name="Gao Y."/>
            <person name="Liu J."/>
            <person name="Shao H."/>
            <person name="Ye R."/>
            <person name="Li L."/>
            <person name="Wei W."/>
            <person name="Wang X."/>
            <person name="Wang C."/>
            <person name="Yang T."/>
            <person name="Huo Q."/>
            <person name="Li W."/>
            <person name="Guo W."/>
            <person name="Chen H."/>
            <person name="Zhou L."/>
            <person name="Ni X."/>
            <person name="Tian J."/>
            <person name="Zhou Y."/>
            <person name="Sheng Y."/>
            <person name="Liu T."/>
            <person name="Pan Y."/>
            <person name="Xia L."/>
            <person name="Li J."/>
            <person name="Zhao F."/>
            <person name="Cao W."/>
        </authorList>
    </citation>
    <scope>NUCLEOTIDE SEQUENCE</scope>
    <source>
        <strain evidence="1">Dsil-2018</strain>
    </source>
</reference>
<evidence type="ECO:0000313" key="2">
    <source>
        <dbReference type="Proteomes" id="UP000821865"/>
    </source>
</evidence>
<dbReference type="EMBL" id="CM023478">
    <property type="protein sequence ID" value="KAH7933256.1"/>
    <property type="molecule type" value="Genomic_DNA"/>
</dbReference>
<accession>A0ACB8C338</accession>
<proteinExistence type="predicted"/>
<name>A0ACB8C338_DERSI</name>
<gene>
    <name evidence="1" type="ORF">HPB49_010934</name>
</gene>
<evidence type="ECO:0000313" key="1">
    <source>
        <dbReference type="EMBL" id="KAH7933256.1"/>
    </source>
</evidence>